<dbReference type="EMBL" id="CP102480">
    <property type="protein sequence ID" value="UUX51025.1"/>
    <property type="molecule type" value="Genomic_DNA"/>
</dbReference>
<dbReference type="Proteomes" id="UP001060336">
    <property type="component" value="Chromosome"/>
</dbReference>
<feature type="domain" description="Ribbon-helix-helix" evidence="1">
    <location>
        <begin position="16"/>
        <end position="75"/>
    </location>
</feature>
<reference evidence="2" key="1">
    <citation type="submission" date="2022-08" db="EMBL/GenBank/DDBJ databases">
        <title>Nisaea acidiphila sp. nov., isolated from a marine algal debris and emended description of the genus Nisaea Urios et al. 2008.</title>
        <authorList>
            <person name="Kwon K."/>
        </authorList>
    </citation>
    <scope>NUCLEOTIDE SEQUENCE</scope>
    <source>
        <strain evidence="2">MEBiC11861</strain>
    </source>
</reference>
<accession>A0A9J7AX71</accession>
<dbReference type="KEGG" id="naci:NUH88_04870"/>
<dbReference type="Gene3D" id="1.10.3990.20">
    <property type="entry name" value="protein bp1543"/>
    <property type="match status" value="1"/>
</dbReference>
<dbReference type="RefSeq" id="WP_257770297.1">
    <property type="nucleotide sequence ID" value="NZ_CP102480.1"/>
</dbReference>
<dbReference type="AlphaFoldDB" id="A0A9J7AX71"/>
<gene>
    <name evidence="2" type="ORF">NUH88_04870</name>
</gene>
<evidence type="ECO:0000313" key="2">
    <source>
        <dbReference type="EMBL" id="UUX51025.1"/>
    </source>
</evidence>
<proteinExistence type="predicted"/>
<protein>
    <submittedName>
        <fullName evidence="2">Ribbon-helix-helix domain-containing protein</fullName>
    </submittedName>
</protein>
<name>A0A9J7AX71_9PROT</name>
<dbReference type="InterPro" id="IPR027373">
    <property type="entry name" value="RHH_dom"/>
</dbReference>
<keyword evidence="3" id="KW-1185">Reference proteome</keyword>
<sequence length="87" mass="9947">MVLDIHRGNMGSSKSRKNVYAGHRTSIILEEDFWDALEECAHDRELCIDTIVTDAEKAFPEMSRTAAVRMFLLEHFRAKADDPNSVH</sequence>
<evidence type="ECO:0000313" key="3">
    <source>
        <dbReference type="Proteomes" id="UP001060336"/>
    </source>
</evidence>
<evidence type="ECO:0000259" key="1">
    <source>
        <dbReference type="Pfam" id="PF13467"/>
    </source>
</evidence>
<dbReference type="InterPro" id="IPR038268">
    <property type="entry name" value="RHH_sf"/>
</dbReference>
<organism evidence="2 3">
    <name type="scientific">Nisaea acidiphila</name>
    <dbReference type="NCBI Taxonomy" id="1862145"/>
    <lineage>
        <taxon>Bacteria</taxon>
        <taxon>Pseudomonadati</taxon>
        <taxon>Pseudomonadota</taxon>
        <taxon>Alphaproteobacteria</taxon>
        <taxon>Rhodospirillales</taxon>
        <taxon>Thalassobaculaceae</taxon>
        <taxon>Nisaea</taxon>
    </lineage>
</organism>
<dbReference type="Pfam" id="PF13467">
    <property type="entry name" value="RHH_4"/>
    <property type="match status" value="1"/>
</dbReference>